<feature type="compositionally biased region" description="Polar residues" evidence="1">
    <location>
        <begin position="123"/>
        <end position="132"/>
    </location>
</feature>
<evidence type="ECO:0000256" key="1">
    <source>
        <dbReference type="SAM" id="MobiDB-lite"/>
    </source>
</evidence>
<sequence length="201" mass="22051">MTSSEAANALVDRINNPRKVLEVPQRGSTVWINTSRRTIAELVVLRREQQLYRNALRELCASVHLRPQSAVYSGRRLLGFTVPDAMAGSRTPPGWTIRGRQPLLVPAESISPAGRAFTSVEISPSPETSISGFRSRPDPATPNPPLHSVDAGAALIVWADETVGMHLDGLPDPFRGFEVVDPDLWVLVHDYAAEDVRDLNL</sequence>
<gene>
    <name evidence="2" type="ORF">ACFFJD_01820</name>
</gene>
<dbReference type="RefSeq" id="WP_382360054.1">
    <property type="nucleotide sequence ID" value="NZ_JBHLWV010000006.1"/>
</dbReference>
<evidence type="ECO:0000313" key="3">
    <source>
        <dbReference type="Proteomes" id="UP001589783"/>
    </source>
</evidence>
<comment type="caution">
    <text evidence="2">The sequence shown here is derived from an EMBL/GenBank/DDBJ whole genome shotgun (WGS) entry which is preliminary data.</text>
</comment>
<name>A0ABV6H459_9ACTN</name>
<evidence type="ECO:0000313" key="2">
    <source>
        <dbReference type="EMBL" id="MFC0313590.1"/>
    </source>
</evidence>
<feature type="region of interest" description="Disordered" evidence="1">
    <location>
        <begin position="123"/>
        <end position="144"/>
    </location>
</feature>
<reference evidence="2 3" key="1">
    <citation type="submission" date="2024-09" db="EMBL/GenBank/DDBJ databases">
        <authorList>
            <person name="Sun Q."/>
            <person name="Mori K."/>
        </authorList>
    </citation>
    <scope>NUCLEOTIDE SEQUENCE [LARGE SCALE GENOMIC DNA]</scope>
    <source>
        <strain evidence="2 3">CCM 7957</strain>
    </source>
</reference>
<organism evidence="2 3">
    <name type="scientific">Gordonia phosphorivorans</name>
    <dbReference type="NCBI Taxonomy" id="1056982"/>
    <lineage>
        <taxon>Bacteria</taxon>
        <taxon>Bacillati</taxon>
        <taxon>Actinomycetota</taxon>
        <taxon>Actinomycetes</taxon>
        <taxon>Mycobacteriales</taxon>
        <taxon>Gordoniaceae</taxon>
        <taxon>Gordonia</taxon>
    </lineage>
</organism>
<dbReference type="Proteomes" id="UP001589783">
    <property type="component" value="Unassembled WGS sequence"/>
</dbReference>
<dbReference type="EMBL" id="JBHLWV010000006">
    <property type="protein sequence ID" value="MFC0313590.1"/>
    <property type="molecule type" value="Genomic_DNA"/>
</dbReference>
<keyword evidence="3" id="KW-1185">Reference proteome</keyword>
<protein>
    <submittedName>
        <fullName evidence="2">Uncharacterized protein</fullName>
    </submittedName>
</protein>
<accession>A0ABV6H459</accession>
<proteinExistence type="predicted"/>